<evidence type="ECO:0000313" key="2">
    <source>
        <dbReference type="EMBL" id="SFO86621.1"/>
    </source>
</evidence>
<dbReference type="STRING" id="587909.SAMN05421810_101238"/>
<dbReference type="OrthoDB" id="5178565at2"/>
<dbReference type="RefSeq" id="WP_092526570.1">
    <property type="nucleotide sequence ID" value="NZ_FOWW01000001.1"/>
</dbReference>
<evidence type="ECO:0000313" key="3">
    <source>
        <dbReference type="Proteomes" id="UP000198727"/>
    </source>
</evidence>
<dbReference type="Gene3D" id="1.20.120.450">
    <property type="entry name" value="dinb family like domain"/>
    <property type="match status" value="1"/>
</dbReference>
<protein>
    <submittedName>
        <fullName evidence="2">TIGR03083 family protein</fullName>
    </submittedName>
</protein>
<dbReference type="Pfam" id="PF11716">
    <property type="entry name" value="MDMPI_N"/>
    <property type="match status" value="1"/>
</dbReference>
<reference evidence="3" key="1">
    <citation type="submission" date="2016-10" db="EMBL/GenBank/DDBJ databases">
        <authorList>
            <person name="Varghese N."/>
            <person name="Submissions S."/>
        </authorList>
    </citation>
    <scope>NUCLEOTIDE SEQUENCE [LARGE SCALE GENOMIC DNA]</scope>
    <source>
        <strain evidence="3">CGMCC 4.5579</strain>
    </source>
</reference>
<dbReference type="InterPro" id="IPR034660">
    <property type="entry name" value="DinB/YfiT-like"/>
</dbReference>
<dbReference type="NCBIfam" id="TIGR03083">
    <property type="entry name" value="maleylpyruvate isomerase family mycothiol-dependent enzyme"/>
    <property type="match status" value="1"/>
</dbReference>
<dbReference type="SUPFAM" id="SSF109854">
    <property type="entry name" value="DinB/YfiT-like putative metalloenzymes"/>
    <property type="match status" value="1"/>
</dbReference>
<feature type="domain" description="Mycothiol-dependent maleylpyruvate isomerase metal-binding" evidence="1">
    <location>
        <begin position="10"/>
        <end position="130"/>
    </location>
</feature>
<name>A0A1I5KQ53_9PSEU</name>
<dbReference type="EMBL" id="FOWW01000001">
    <property type="protein sequence ID" value="SFO86621.1"/>
    <property type="molecule type" value="Genomic_DNA"/>
</dbReference>
<organism evidence="2 3">
    <name type="scientific">Amycolatopsis arida</name>
    <dbReference type="NCBI Taxonomy" id="587909"/>
    <lineage>
        <taxon>Bacteria</taxon>
        <taxon>Bacillati</taxon>
        <taxon>Actinomycetota</taxon>
        <taxon>Actinomycetes</taxon>
        <taxon>Pseudonocardiales</taxon>
        <taxon>Pseudonocardiaceae</taxon>
        <taxon>Amycolatopsis</taxon>
    </lineage>
</organism>
<keyword evidence="3" id="KW-1185">Reference proteome</keyword>
<dbReference type="GO" id="GO:0046872">
    <property type="term" value="F:metal ion binding"/>
    <property type="evidence" value="ECO:0007669"/>
    <property type="project" value="InterPro"/>
</dbReference>
<dbReference type="AlphaFoldDB" id="A0A1I5KQ53"/>
<dbReference type="InterPro" id="IPR017517">
    <property type="entry name" value="Maleyloyr_isom"/>
</dbReference>
<proteinExistence type="predicted"/>
<dbReference type="Proteomes" id="UP000198727">
    <property type="component" value="Unassembled WGS sequence"/>
</dbReference>
<sequence length="208" mass="22367">MDMFLAWTKAERLDLADFLDDLGTAEWDVPSLCAGWTVRDVAAHLALSTSDTLLGTITGMIRARGDWNRMNATAARDWARRCSPAELVAQLREIAGSARRSPGAGPLDPLVDLLVHGQDMARPLGRTWAMDPRRAAAALDHVLSSRFYGARRQFRGLRLVATDTDWSAGASPDEVRGPVADLLLVATGRAAGLAALSGPGAERIQVKP</sequence>
<dbReference type="InterPro" id="IPR024344">
    <property type="entry name" value="MDMPI_metal-binding"/>
</dbReference>
<evidence type="ECO:0000259" key="1">
    <source>
        <dbReference type="Pfam" id="PF11716"/>
    </source>
</evidence>
<accession>A0A1I5KQ53</accession>
<gene>
    <name evidence="2" type="ORF">SAMN05421810_101238</name>
</gene>